<gene>
    <name evidence="1" type="ORF">ZOSMA_125G00620</name>
</gene>
<keyword evidence="2" id="KW-1185">Reference proteome</keyword>
<dbReference type="OrthoDB" id="1417760at2759"/>
<reference evidence="2" key="1">
    <citation type="journal article" date="2016" name="Nature">
        <title>The genome of the seagrass Zostera marina reveals angiosperm adaptation to the sea.</title>
        <authorList>
            <person name="Olsen J.L."/>
            <person name="Rouze P."/>
            <person name="Verhelst B."/>
            <person name="Lin Y.-C."/>
            <person name="Bayer T."/>
            <person name="Collen J."/>
            <person name="Dattolo E."/>
            <person name="De Paoli E."/>
            <person name="Dittami S."/>
            <person name="Maumus F."/>
            <person name="Michel G."/>
            <person name="Kersting A."/>
            <person name="Lauritano C."/>
            <person name="Lohaus R."/>
            <person name="Toepel M."/>
            <person name="Tonon T."/>
            <person name="Vanneste K."/>
            <person name="Amirebrahimi M."/>
            <person name="Brakel J."/>
            <person name="Bostroem C."/>
            <person name="Chovatia M."/>
            <person name="Grimwood J."/>
            <person name="Jenkins J.W."/>
            <person name="Jueterbock A."/>
            <person name="Mraz A."/>
            <person name="Stam W.T."/>
            <person name="Tice H."/>
            <person name="Bornberg-Bauer E."/>
            <person name="Green P.J."/>
            <person name="Pearson G.A."/>
            <person name="Procaccini G."/>
            <person name="Duarte C.M."/>
            <person name="Schmutz J."/>
            <person name="Reusch T.B.H."/>
            <person name="Van de Peer Y."/>
        </authorList>
    </citation>
    <scope>NUCLEOTIDE SEQUENCE [LARGE SCALE GENOMIC DNA]</scope>
    <source>
        <strain evidence="2">cv. Finnish</strain>
    </source>
</reference>
<dbReference type="AlphaFoldDB" id="A0A0K9Q0C9"/>
<organism evidence="1 2">
    <name type="scientific">Zostera marina</name>
    <name type="common">Eelgrass</name>
    <dbReference type="NCBI Taxonomy" id="29655"/>
    <lineage>
        <taxon>Eukaryota</taxon>
        <taxon>Viridiplantae</taxon>
        <taxon>Streptophyta</taxon>
        <taxon>Embryophyta</taxon>
        <taxon>Tracheophyta</taxon>
        <taxon>Spermatophyta</taxon>
        <taxon>Magnoliopsida</taxon>
        <taxon>Liliopsida</taxon>
        <taxon>Zosteraceae</taxon>
        <taxon>Zostera</taxon>
    </lineage>
</organism>
<dbReference type="Proteomes" id="UP000036987">
    <property type="component" value="Unassembled WGS sequence"/>
</dbReference>
<protein>
    <submittedName>
        <fullName evidence="1">Uncharacterized protein</fullName>
    </submittedName>
</protein>
<sequence>MSSVGGEEILLSPSTSVVKEEEDGKMVIDEEFMMQEENNINLEDFIKKEENGIKEKIDPYMDPSWSSSISEPQMDLLVYLKHIALLKTKNTCTMGMTAKLFNEKMLRALGSILTTYLKERLLDSSEIDGFPSLLSEHERYIRSESSIKDRELLKRKRT</sequence>
<comment type="caution">
    <text evidence="1">The sequence shown here is derived from an EMBL/GenBank/DDBJ whole genome shotgun (WGS) entry which is preliminary data.</text>
</comment>
<accession>A0A0K9Q0C9</accession>
<dbReference type="PANTHER" id="PTHR48237:SF1">
    <property type="entry name" value="SPC97_SPC98 FAMILY OF SPINDLE POLE BODY (SBP) COMPONENT"/>
    <property type="match status" value="1"/>
</dbReference>
<name>A0A0K9Q0C9_ZOSMR</name>
<evidence type="ECO:0000313" key="1">
    <source>
        <dbReference type="EMBL" id="KMZ74599.1"/>
    </source>
</evidence>
<proteinExistence type="predicted"/>
<dbReference type="EMBL" id="LFYR01000277">
    <property type="protein sequence ID" value="KMZ74599.1"/>
    <property type="molecule type" value="Genomic_DNA"/>
</dbReference>
<evidence type="ECO:0000313" key="2">
    <source>
        <dbReference type="Proteomes" id="UP000036987"/>
    </source>
</evidence>
<dbReference type="PANTHER" id="PTHR48237">
    <property type="entry name" value="GAMMA-TUBULIN COMPLEX COMPONENT"/>
    <property type="match status" value="1"/>
</dbReference>